<evidence type="ECO:0000313" key="6">
    <source>
        <dbReference type="Proteomes" id="UP000503462"/>
    </source>
</evidence>
<dbReference type="SUPFAM" id="SSF52821">
    <property type="entry name" value="Rhodanese/Cell cycle control phosphatase"/>
    <property type="match status" value="2"/>
</dbReference>
<accession>A0A6H0XTL0</accession>
<dbReference type="EMBL" id="CP051140">
    <property type="protein sequence ID" value="QIW97799.1"/>
    <property type="molecule type" value="Genomic_DNA"/>
</dbReference>
<dbReference type="Gene3D" id="3.40.250.10">
    <property type="entry name" value="Rhodanese-like domain"/>
    <property type="match status" value="2"/>
</dbReference>
<dbReference type="InterPro" id="IPR036873">
    <property type="entry name" value="Rhodanese-like_dom_sf"/>
</dbReference>
<keyword evidence="6" id="KW-1185">Reference proteome</keyword>
<evidence type="ECO:0000259" key="4">
    <source>
        <dbReference type="PROSITE" id="PS50206"/>
    </source>
</evidence>
<dbReference type="FunFam" id="3.40.250.10:FF:000033">
    <property type="entry name" value="Thiosulfate sulfurtransferase TUM1"/>
    <property type="match status" value="1"/>
</dbReference>
<dbReference type="GO" id="GO:0004792">
    <property type="term" value="F:thiosulfate-cyanide sulfurtransferase activity"/>
    <property type="evidence" value="ECO:0007669"/>
    <property type="project" value="TreeGrafter"/>
</dbReference>
<evidence type="ECO:0000256" key="3">
    <source>
        <dbReference type="SAM" id="MobiDB-lite"/>
    </source>
</evidence>
<feature type="compositionally biased region" description="Basic residues" evidence="3">
    <location>
        <begin position="1"/>
        <end position="10"/>
    </location>
</feature>
<feature type="region of interest" description="Disordered" evidence="3">
    <location>
        <begin position="1"/>
        <end position="23"/>
    </location>
</feature>
<gene>
    <name evidence="5" type="ORF">AMS68_003317</name>
</gene>
<organism evidence="5 6">
    <name type="scientific">Peltaster fructicola</name>
    <dbReference type="NCBI Taxonomy" id="286661"/>
    <lineage>
        <taxon>Eukaryota</taxon>
        <taxon>Fungi</taxon>
        <taxon>Dikarya</taxon>
        <taxon>Ascomycota</taxon>
        <taxon>Pezizomycotina</taxon>
        <taxon>Dothideomycetes</taxon>
        <taxon>Dothideomycetes incertae sedis</taxon>
        <taxon>Peltaster</taxon>
    </lineage>
</organism>
<dbReference type="Proteomes" id="UP000503462">
    <property type="component" value="Chromosome 2"/>
</dbReference>
<dbReference type="Pfam" id="PF00581">
    <property type="entry name" value="Rhodanese"/>
    <property type="match status" value="2"/>
</dbReference>
<name>A0A6H0XTL0_9PEZI</name>
<keyword evidence="2" id="KW-0677">Repeat</keyword>
<dbReference type="SMART" id="SM00450">
    <property type="entry name" value="RHOD"/>
    <property type="match status" value="2"/>
</dbReference>
<proteinExistence type="predicted"/>
<protein>
    <recommendedName>
        <fullName evidence="4">Rhodanese domain-containing protein</fullName>
    </recommendedName>
</protein>
<feature type="domain" description="Rhodanese" evidence="4">
    <location>
        <begin position="209"/>
        <end position="326"/>
    </location>
</feature>
<dbReference type="OrthoDB" id="270167at2759"/>
<sequence>MASRLARRRPSTPSASSLTQSTALPGRRSFSSYFVTPAQLNEVLSSPSKSSAQNTIPICASWFLPNDPQKRTGYGVFMNGHIPNARFFDLDEVADTSSPYPHMLPSAETFQRALSKLGITRDDRLVVYDSAELGIFSAPRVAWTLKVFGHPSVHILNNFKLWTEQGLPVEQGGQEHVEKTSYPLPELDAERVAAFEDVKELAQDYQTKGQSEVQILDARSLGRWQGTEPEPRAGLSSGHMPGSISVPVPELLDPQTKTFLPADKLRQVFESKGIDAGRPIVSSCGTGVTAAVIDAALTEAGYGACSRRIYDGSWTEWAQRVQPGDNLIVKSD</sequence>
<dbReference type="FunFam" id="3.40.250.10:FF:000001">
    <property type="entry name" value="Sulfurtransferase"/>
    <property type="match status" value="1"/>
</dbReference>
<dbReference type="PROSITE" id="PS50206">
    <property type="entry name" value="RHODANESE_3"/>
    <property type="match status" value="2"/>
</dbReference>
<evidence type="ECO:0000256" key="2">
    <source>
        <dbReference type="ARBA" id="ARBA00022737"/>
    </source>
</evidence>
<dbReference type="InterPro" id="IPR045078">
    <property type="entry name" value="TST/MPST-like"/>
</dbReference>
<keyword evidence="1" id="KW-0808">Transferase</keyword>
<dbReference type="InterPro" id="IPR001763">
    <property type="entry name" value="Rhodanese-like_dom"/>
</dbReference>
<dbReference type="PANTHER" id="PTHR11364:SF27">
    <property type="entry name" value="SULFURTRANSFERASE"/>
    <property type="match status" value="1"/>
</dbReference>
<dbReference type="PANTHER" id="PTHR11364">
    <property type="entry name" value="THIOSULFATE SULFERTANSFERASE"/>
    <property type="match status" value="1"/>
</dbReference>
<evidence type="ECO:0000256" key="1">
    <source>
        <dbReference type="ARBA" id="ARBA00022679"/>
    </source>
</evidence>
<evidence type="ECO:0000313" key="5">
    <source>
        <dbReference type="EMBL" id="QIW97799.1"/>
    </source>
</evidence>
<dbReference type="AlphaFoldDB" id="A0A6H0XTL0"/>
<dbReference type="CDD" id="cd01448">
    <property type="entry name" value="TST_Repeat_1"/>
    <property type="match status" value="1"/>
</dbReference>
<dbReference type="CDD" id="cd01449">
    <property type="entry name" value="TST_Repeat_2"/>
    <property type="match status" value="1"/>
</dbReference>
<dbReference type="GO" id="GO:0005739">
    <property type="term" value="C:mitochondrion"/>
    <property type="evidence" value="ECO:0007669"/>
    <property type="project" value="TreeGrafter"/>
</dbReference>
<feature type="domain" description="Rhodanese" evidence="4">
    <location>
        <begin position="80"/>
        <end position="171"/>
    </location>
</feature>
<reference evidence="5 6" key="1">
    <citation type="journal article" date="2016" name="Sci. Rep.">
        <title>Peltaster fructicola genome reveals evolution from an invasive phytopathogen to an ectophytic parasite.</title>
        <authorList>
            <person name="Xu C."/>
            <person name="Chen H."/>
            <person name="Gleason M.L."/>
            <person name="Xu J.R."/>
            <person name="Liu H."/>
            <person name="Zhang R."/>
            <person name="Sun G."/>
        </authorList>
    </citation>
    <scope>NUCLEOTIDE SEQUENCE [LARGE SCALE GENOMIC DNA]</scope>
    <source>
        <strain evidence="5 6">LNHT1506</strain>
    </source>
</reference>